<feature type="transmembrane region" description="Helical" evidence="11">
    <location>
        <begin position="105"/>
        <end position="122"/>
    </location>
</feature>
<accession>A0A811KPY6</accession>
<feature type="transmembrane region" description="Helical" evidence="11">
    <location>
        <begin position="26"/>
        <end position="50"/>
    </location>
</feature>
<feature type="transmembrane region" description="Helical" evidence="11">
    <location>
        <begin position="143"/>
        <end position="168"/>
    </location>
</feature>
<dbReference type="GO" id="GO:0045202">
    <property type="term" value="C:synapse"/>
    <property type="evidence" value="ECO:0007669"/>
    <property type="project" value="TreeGrafter"/>
</dbReference>
<keyword evidence="4 11" id="KW-1133">Transmembrane helix</keyword>
<dbReference type="OrthoDB" id="10071887at2759"/>
<evidence type="ECO:0000259" key="12">
    <source>
        <dbReference type="PROSITE" id="PS50262"/>
    </source>
</evidence>
<dbReference type="InterPro" id="IPR000276">
    <property type="entry name" value="GPCR_Rhodpsn"/>
</dbReference>
<dbReference type="GO" id="GO:0016907">
    <property type="term" value="F:G protein-coupled acetylcholine receptor activity"/>
    <property type="evidence" value="ECO:0007669"/>
    <property type="project" value="TreeGrafter"/>
</dbReference>
<evidence type="ECO:0000256" key="2">
    <source>
        <dbReference type="ARBA" id="ARBA00022475"/>
    </source>
</evidence>
<comment type="caution">
    <text evidence="13">The sequence shown here is derived from an EMBL/GenBank/DDBJ whole genome shotgun (WGS) entry which is preliminary data.</text>
</comment>
<dbReference type="SUPFAM" id="SSF81321">
    <property type="entry name" value="Family A G protein-coupled receptor-like"/>
    <property type="match status" value="1"/>
</dbReference>
<feature type="transmembrane region" description="Helical" evidence="11">
    <location>
        <begin position="195"/>
        <end position="214"/>
    </location>
</feature>
<dbReference type="GO" id="GO:0030425">
    <property type="term" value="C:dendrite"/>
    <property type="evidence" value="ECO:0007669"/>
    <property type="project" value="TreeGrafter"/>
</dbReference>
<evidence type="ECO:0000313" key="13">
    <source>
        <dbReference type="EMBL" id="CAD5217813.1"/>
    </source>
</evidence>
<proteinExistence type="inferred from homology"/>
<evidence type="ECO:0000256" key="4">
    <source>
        <dbReference type="ARBA" id="ARBA00022989"/>
    </source>
</evidence>
<keyword evidence="9 10" id="KW-0807">Transducer</keyword>
<evidence type="ECO:0000256" key="1">
    <source>
        <dbReference type="ARBA" id="ARBA00004651"/>
    </source>
</evidence>
<dbReference type="Proteomes" id="UP000614601">
    <property type="component" value="Unassembled WGS sequence"/>
</dbReference>
<comment type="similarity">
    <text evidence="10">Belongs to the G-protein coupled receptor 1 family.</text>
</comment>
<evidence type="ECO:0000256" key="9">
    <source>
        <dbReference type="ARBA" id="ARBA00023224"/>
    </source>
</evidence>
<keyword evidence="8 10" id="KW-0675">Receptor</keyword>
<keyword evidence="5 10" id="KW-0297">G-protein coupled receptor</keyword>
<dbReference type="PROSITE" id="PS00237">
    <property type="entry name" value="G_PROTEIN_RECEP_F1_1"/>
    <property type="match status" value="1"/>
</dbReference>
<dbReference type="GO" id="GO:0007197">
    <property type="term" value="P:adenylate cyclase-inhibiting G protein-coupled acetylcholine receptor signaling pathway"/>
    <property type="evidence" value="ECO:0007669"/>
    <property type="project" value="TreeGrafter"/>
</dbReference>
<evidence type="ECO:0000256" key="6">
    <source>
        <dbReference type="ARBA" id="ARBA00023136"/>
    </source>
</evidence>
<evidence type="ECO:0000256" key="5">
    <source>
        <dbReference type="ARBA" id="ARBA00023040"/>
    </source>
</evidence>
<dbReference type="EMBL" id="CAJFCW020000003">
    <property type="protein sequence ID" value="CAG9108535.1"/>
    <property type="molecule type" value="Genomic_DNA"/>
</dbReference>
<comment type="subcellular location">
    <subcellularLocation>
        <location evidence="1">Cell membrane</location>
        <topology evidence="1">Multi-pass membrane protein</topology>
    </subcellularLocation>
</comment>
<dbReference type="EMBL" id="CAJFDH010000003">
    <property type="protein sequence ID" value="CAD5217813.1"/>
    <property type="molecule type" value="Genomic_DNA"/>
</dbReference>
<dbReference type="PRINTS" id="PR00237">
    <property type="entry name" value="GPCRRHODOPSN"/>
</dbReference>
<dbReference type="Pfam" id="PF00001">
    <property type="entry name" value="7tm_1"/>
    <property type="match status" value="1"/>
</dbReference>
<evidence type="ECO:0000256" key="8">
    <source>
        <dbReference type="ARBA" id="ARBA00023170"/>
    </source>
</evidence>
<evidence type="ECO:0000313" key="14">
    <source>
        <dbReference type="Proteomes" id="UP000614601"/>
    </source>
</evidence>
<dbReference type="FunFam" id="1.20.1070.10:FF:000365">
    <property type="entry name" value="Muscarinic acetylcholine receptor gar-2"/>
    <property type="match status" value="1"/>
</dbReference>
<feature type="transmembrane region" description="Helical" evidence="11">
    <location>
        <begin position="62"/>
        <end position="85"/>
    </location>
</feature>
<dbReference type="PROSITE" id="PS50262">
    <property type="entry name" value="G_PROTEIN_RECEP_F1_2"/>
    <property type="match status" value="1"/>
</dbReference>
<keyword evidence="2" id="KW-1003">Cell membrane</keyword>
<name>A0A811KPY6_9BILA</name>
<keyword evidence="14" id="KW-1185">Reference proteome</keyword>
<evidence type="ECO:0000256" key="3">
    <source>
        <dbReference type="ARBA" id="ARBA00022692"/>
    </source>
</evidence>
<sequence>MATPAFNATPSTLSVYVDVDLTAANWVLVFCMAVISVITVLGNLIVLMSYYLDKNIRHPSNYFIFSLAISDLVIGLEGIPVYTYFFIKDQHWPFGAFLCDLWLSIDYSCCLASIYTVLGITIDRYCSVKYPAAYRNWRTQPRVLSIIAATWIIPSVLFSVSIFGYGAFSGKGRILKEDECYVQFMTDPYLNMSMYIAYYWSTLFVMLYLYYGIYKAAKALAVKSDQKQKRLAVLSEMRKSKKEAPSTMNALSEAVSNSAADSPPDTSDSLYSKTNLSKLAQENGKILKVTSSQQNCIKSDKVNVVEKTCEKVVEYSTIQEPSISFSIMPIENDEISLAFSIVDEIPFIDDGNIATKSFIKRAKTPIPLKEYRKVC</sequence>
<gene>
    <name evidence="13" type="ORF">BOKJ2_LOCUS7280</name>
</gene>
<organism evidence="13 14">
    <name type="scientific">Bursaphelenchus okinawaensis</name>
    <dbReference type="NCBI Taxonomy" id="465554"/>
    <lineage>
        <taxon>Eukaryota</taxon>
        <taxon>Metazoa</taxon>
        <taxon>Ecdysozoa</taxon>
        <taxon>Nematoda</taxon>
        <taxon>Chromadorea</taxon>
        <taxon>Rhabditida</taxon>
        <taxon>Tylenchina</taxon>
        <taxon>Tylenchomorpha</taxon>
        <taxon>Aphelenchoidea</taxon>
        <taxon>Aphelenchoididae</taxon>
        <taxon>Bursaphelenchus</taxon>
    </lineage>
</organism>
<keyword evidence="6 11" id="KW-0472">Membrane</keyword>
<dbReference type="GO" id="GO:0007187">
    <property type="term" value="P:G protein-coupled receptor signaling pathway, coupled to cyclic nucleotide second messenger"/>
    <property type="evidence" value="ECO:0007669"/>
    <property type="project" value="TreeGrafter"/>
</dbReference>
<keyword evidence="3 10" id="KW-0812">Transmembrane</keyword>
<evidence type="ECO:0000256" key="7">
    <source>
        <dbReference type="ARBA" id="ARBA00023157"/>
    </source>
</evidence>
<dbReference type="AlphaFoldDB" id="A0A811KPY6"/>
<protein>
    <recommendedName>
        <fullName evidence="12">G-protein coupled receptors family 1 profile domain-containing protein</fullName>
    </recommendedName>
</protein>
<dbReference type="GO" id="GO:0004993">
    <property type="term" value="F:G protein-coupled serotonin receptor activity"/>
    <property type="evidence" value="ECO:0007669"/>
    <property type="project" value="TreeGrafter"/>
</dbReference>
<keyword evidence="7" id="KW-1015">Disulfide bond</keyword>
<dbReference type="GO" id="GO:0005886">
    <property type="term" value="C:plasma membrane"/>
    <property type="evidence" value="ECO:0007669"/>
    <property type="project" value="UniProtKB-SubCell"/>
</dbReference>
<dbReference type="Gene3D" id="1.20.1070.10">
    <property type="entry name" value="Rhodopsin 7-helix transmembrane proteins"/>
    <property type="match status" value="1"/>
</dbReference>
<dbReference type="InterPro" id="IPR017452">
    <property type="entry name" value="GPCR_Rhodpsn_7TM"/>
</dbReference>
<evidence type="ECO:0000256" key="11">
    <source>
        <dbReference type="SAM" id="Phobius"/>
    </source>
</evidence>
<reference evidence="13" key="1">
    <citation type="submission" date="2020-09" db="EMBL/GenBank/DDBJ databases">
        <authorList>
            <person name="Kikuchi T."/>
        </authorList>
    </citation>
    <scope>NUCLEOTIDE SEQUENCE</scope>
    <source>
        <strain evidence="13">SH1</strain>
    </source>
</reference>
<dbReference type="PANTHER" id="PTHR24247">
    <property type="entry name" value="5-HYDROXYTRYPTAMINE RECEPTOR"/>
    <property type="match status" value="1"/>
</dbReference>
<dbReference type="PANTHER" id="PTHR24247:SF191">
    <property type="entry name" value="MUSCARINIC ACETYLCHOLINE RECEPTOR, B-TYPE, ISOFORM A"/>
    <property type="match status" value="1"/>
</dbReference>
<dbReference type="Proteomes" id="UP000783686">
    <property type="component" value="Unassembled WGS sequence"/>
</dbReference>
<evidence type="ECO:0000256" key="10">
    <source>
        <dbReference type="RuleBase" id="RU000688"/>
    </source>
</evidence>
<feature type="domain" description="G-protein coupled receptors family 1 profile" evidence="12">
    <location>
        <begin position="42"/>
        <end position="232"/>
    </location>
</feature>